<feature type="compositionally biased region" description="Polar residues" evidence="4">
    <location>
        <begin position="283"/>
        <end position="292"/>
    </location>
</feature>
<evidence type="ECO:0000256" key="4">
    <source>
        <dbReference type="SAM" id="MobiDB-lite"/>
    </source>
</evidence>
<feature type="compositionally biased region" description="Acidic residues" evidence="4">
    <location>
        <begin position="91"/>
        <end position="107"/>
    </location>
</feature>
<evidence type="ECO:0000256" key="1">
    <source>
        <dbReference type="ARBA" id="ARBA00004604"/>
    </source>
</evidence>
<gene>
    <name evidence="5" type="ORF">QBC42DRAFT_345206</name>
</gene>
<dbReference type="EMBL" id="MU864955">
    <property type="protein sequence ID" value="KAK4463824.1"/>
    <property type="molecule type" value="Genomic_DNA"/>
</dbReference>
<dbReference type="Pfam" id="PF04615">
    <property type="entry name" value="Utp14"/>
    <property type="match status" value="1"/>
</dbReference>
<reference evidence="5" key="1">
    <citation type="journal article" date="2023" name="Mol. Phylogenet. Evol.">
        <title>Genome-scale phylogeny and comparative genomics of the fungal order Sordariales.</title>
        <authorList>
            <person name="Hensen N."/>
            <person name="Bonometti L."/>
            <person name="Westerberg I."/>
            <person name="Brannstrom I.O."/>
            <person name="Guillou S."/>
            <person name="Cros-Aarteil S."/>
            <person name="Calhoun S."/>
            <person name="Haridas S."/>
            <person name="Kuo A."/>
            <person name="Mondo S."/>
            <person name="Pangilinan J."/>
            <person name="Riley R."/>
            <person name="LaButti K."/>
            <person name="Andreopoulos B."/>
            <person name="Lipzen A."/>
            <person name="Chen C."/>
            <person name="Yan M."/>
            <person name="Daum C."/>
            <person name="Ng V."/>
            <person name="Clum A."/>
            <person name="Steindorff A."/>
            <person name="Ohm R.A."/>
            <person name="Martin F."/>
            <person name="Silar P."/>
            <person name="Natvig D.O."/>
            <person name="Lalanne C."/>
            <person name="Gautier V."/>
            <person name="Ament-Velasquez S.L."/>
            <person name="Kruys A."/>
            <person name="Hutchinson M.I."/>
            <person name="Powell A.J."/>
            <person name="Barry K."/>
            <person name="Miller A.N."/>
            <person name="Grigoriev I.V."/>
            <person name="Debuchy R."/>
            <person name="Gladieux P."/>
            <person name="Hiltunen Thoren M."/>
            <person name="Johannesson H."/>
        </authorList>
    </citation>
    <scope>NUCLEOTIDE SEQUENCE</scope>
    <source>
        <strain evidence="5">PSN324</strain>
    </source>
</reference>
<feature type="compositionally biased region" description="Low complexity" evidence="4">
    <location>
        <begin position="15"/>
        <end position="37"/>
    </location>
</feature>
<comment type="caution">
    <text evidence="5">The sequence shown here is derived from an EMBL/GenBank/DDBJ whole genome shotgun (WGS) entry which is preliminary data.</text>
</comment>
<accession>A0AAV9HVV5</accession>
<dbReference type="Proteomes" id="UP001321749">
    <property type="component" value="Unassembled WGS sequence"/>
</dbReference>
<sequence>MPGRQAHGRPLLGASGPKSSKSKSKPNSSSSASSRSFQKSRAKSTSKALDAFAIAAEQVGPESTRGVRMRDLEDHPSERSSDKKRPRHGGDDDDDLDGEEEDDDDGAPEPQYKRARRNEDFDGFSDNPDNDGGDGSDSEEWHVGVGEEDEDSELDSDEAFGESDEERFEGYGFFGSKGAKKGKKRNQEGGGEEEEQEGEDDDLESLGSDAIDLATALDQYSDSDEEAGEDEEDDDDDQESTEGDDESEEDSDEDEEDPDKMDSLQKMIAGFGAGDSDEEMQDAGSSGKTKLSLSDLGLAGVKDPHIKKSLKLMNKEEKATKPGQAKKLAIPLAKRAQDRNLRSAAYEQTNKTLDKWIDTVKHNRRADHLVFPLAQNAHDAGLDTGELMPVTQKTAGTELENAILTIMEESGLGPSATKAEKNAGEAGEKLSQAEIAEMARQKRKERELHSREQARLKRIKKIKSKAYRRIHRKEVLKDQQAEEEALREAGELDSEEERELFDRQRAEERMGTRHRESKWAKLGKKAGRAVWDEDFRTGLTEMNRRKEELRRRVEGRRAAGSDEDDDDDSDASMEGGDERDHKRRLLAELESAAAYGEDDAPKKGLMAMKFMQRGEERRKQENDELVAQIRRELDSDNGDDSADEVDIGRRTFGAKETTLKLPADLAQEKRKKKRAQQETADPVVFRETIRQEATTTKTHQAAAYDNSEPVESAPGAAGAWSRVPQEGRKSKKASKTKAEELDLSNVAMLAATKKPSRTKTAETGGDDSSDDEDTIHLPMAIRDQELIKRAFAGEDVVGEFEREKHDMEVEDDDKEIDNTLPGWGGWVGEGVSNREKKRHVGRYVTKVDGVKKQNRQDYKLKDVIISEKRVKKNDMYLATQLPHPFESQQQYERSLRLPVGPEWMTKESFQESTKPRVIIKQGIIAPMSKPMR</sequence>
<feature type="compositionally biased region" description="Acidic residues" evidence="4">
    <location>
        <begin position="146"/>
        <end position="167"/>
    </location>
</feature>
<dbReference type="PANTHER" id="PTHR14150">
    <property type="entry name" value="U3 SMALL NUCLEOLAR RNA-ASSOCIATED PROTEIN 14"/>
    <property type="match status" value="1"/>
</dbReference>
<dbReference type="GO" id="GO:0006364">
    <property type="term" value="P:rRNA processing"/>
    <property type="evidence" value="ECO:0007669"/>
    <property type="project" value="InterPro"/>
</dbReference>
<keyword evidence="2" id="KW-0597">Phosphoprotein</keyword>
<evidence type="ECO:0000313" key="6">
    <source>
        <dbReference type="Proteomes" id="UP001321749"/>
    </source>
</evidence>
<feature type="region of interest" description="Disordered" evidence="4">
    <location>
        <begin position="542"/>
        <end position="585"/>
    </location>
</feature>
<feature type="compositionally biased region" description="Acidic residues" evidence="4">
    <location>
        <begin position="561"/>
        <end position="577"/>
    </location>
</feature>
<feature type="compositionally biased region" description="Acidic residues" evidence="4">
    <location>
        <begin position="764"/>
        <end position="773"/>
    </location>
</feature>
<protein>
    <submittedName>
        <fullName evidence="5">Utp14 protein-domain-containing protein</fullName>
    </submittedName>
</protein>
<feature type="compositionally biased region" description="Basic and acidic residues" evidence="4">
    <location>
        <begin position="542"/>
        <end position="560"/>
    </location>
</feature>
<feature type="compositionally biased region" description="Basic and acidic residues" evidence="4">
    <location>
        <begin position="68"/>
        <end position="83"/>
    </location>
</feature>
<feature type="compositionally biased region" description="Acidic residues" evidence="4">
    <location>
        <begin position="635"/>
        <end position="645"/>
    </location>
</feature>
<reference evidence="5" key="2">
    <citation type="submission" date="2023-06" db="EMBL/GenBank/DDBJ databases">
        <authorList>
            <consortium name="Lawrence Berkeley National Laboratory"/>
            <person name="Mondo S.J."/>
            <person name="Hensen N."/>
            <person name="Bonometti L."/>
            <person name="Westerberg I."/>
            <person name="Brannstrom I.O."/>
            <person name="Guillou S."/>
            <person name="Cros-Aarteil S."/>
            <person name="Calhoun S."/>
            <person name="Haridas S."/>
            <person name="Kuo A."/>
            <person name="Pangilinan J."/>
            <person name="Riley R."/>
            <person name="Labutti K."/>
            <person name="Andreopoulos B."/>
            <person name="Lipzen A."/>
            <person name="Chen C."/>
            <person name="Yanf M."/>
            <person name="Daum C."/>
            <person name="Ng V."/>
            <person name="Clum A."/>
            <person name="Steindorff A."/>
            <person name="Ohm R."/>
            <person name="Martin F."/>
            <person name="Silar P."/>
            <person name="Natvig D."/>
            <person name="Lalanne C."/>
            <person name="Gautier V."/>
            <person name="Ament-Velasquez S.L."/>
            <person name="Kruys A."/>
            <person name="Hutchinson M.I."/>
            <person name="Powell A.J."/>
            <person name="Barry K."/>
            <person name="Miller A.N."/>
            <person name="Grigoriev I.V."/>
            <person name="Debuchy R."/>
            <person name="Gladieux P."/>
            <person name="Thoren M.H."/>
            <person name="Johannesson H."/>
        </authorList>
    </citation>
    <scope>NUCLEOTIDE SEQUENCE</scope>
    <source>
        <strain evidence="5">PSN324</strain>
    </source>
</reference>
<name>A0AAV9HVV5_9PEZI</name>
<feature type="compositionally biased region" description="Acidic residues" evidence="4">
    <location>
        <begin position="190"/>
        <end position="204"/>
    </location>
</feature>
<feature type="compositionally biased region" description="Acidic residues" evidence="4">
    <location>
        <begin position="221"/>
        <end position="259"/>
    </location>
</feature>
<feature type="region of interest" description="Disordered" evidence="4">
    <location>
        <begin position="1"/>
        <end position="292"/>
    </location>
</feature>
<feature type="compositionally biased region" description="Basic and acidic residues" evidence="4">
    <location>
        <begin position="500"/>
        <end position="519"/>
    </location>
</feature>
<feature type="region of interest" description="Disordered" evidence="4">
    <location>
        <begin position="486"/>
        <end position="522"/>
    </location>
</feature>
<feature type="compositionally biased region" description="Acidic residues" evidence="4">
    <location>
        <begin position="128"/>
        <end position="138"/>
    </location>
</feature>
<keyword evidence="3" id="KW-0539">Nucleus</keyword>
<comment type="subcellular location">
    <subcellularLocation>
        <location evidence="1">Nucleus</location>
        <location evidence="1">Nucleolus</location>
    </subcellularLocation>
</comment>
<feature type="region of interest" description="Disordered" evidence="4">
    <location>
        <begin position="631"/>
        <end position="650"/>
    </location>
</feature>
<proteinExistence type="predicted"/>
<evidence type="ECO:0000256" key="2">
    <source>
        <dbReference type="ARBA" id="ARBA00022553"/>
    </source>
</evidence>
<evidence type="ECO:0000256" key="3">
    <source>
        <dbReference type="ARBA" id="ARBA00023242"/>
    </source>
</evidence>
<organism evidence="5 6">
    <name type="scientific">Cladorrhinum samala</name>
    <dbReference type="NCBI Taxonomy" id="585594"/>
    <lineage>
        <taxon>Eukaryota</taxon>
        <taxon>Fungi</taxon>
        <taxon>Dikarya</taxon>
        <taxon>Ascomycota</taxon>
        <taxon>Pezizomycotina</taxon>
        <taxon>Sordariomycetes</taxon>
        <taxon>Sordariomycetidae</taxon>
        <taxon>Sordariales</taxon>
        <taxon>Podosporaceae</taxon>
        <taxon>Cladorrhinum</taxon>
    </lineage>
</organism>
<evidence type="ECO:0000313" key="5">
    <source>
        <dbReference type="EMBL" id="KAK4463824.1"/>
    </source>
</evidence>
<dbReference type="InterPro" id="IPR006709">
    <property type="entry name" value="SSU_processome_Utp14"/>
</dbReference>
<keyword evidence="6" id="KW-1185">Reference proteome</keyword>
<feature type="region of interest" description="Disordered" evidence="4">
    <location>
        <begin position="663"/>
        <end position="773"/>
    </location>
</feature>
<dbReference type="GO" id="GO:0032040">
    <property type="term" value="C:small-subunit processome"/>
    <property type="evidence" value="ECO:0007669"/>
    <property type="project" value="InterPro"/>
</dbReference>
<dbReference type="PANTHER" id="PTHR14150:SF12">
    <property type="entry name" value="U3 SMALL NUCLEOLAR RNA-ASSOCIATED PROTEIN 14 HOMOLOG A"/>
    <property type="match status" value="1"/>
</dbReference>
<dbReference type="AlphaFoldDB" id="A0AAV9HVV5"/>